<keyword evidence="4" id="KW-0576">Peroxisome</keyword>
<dbReference type="InterPro" id="IPR045851">
    <property type="entry name" value="AMP-bd_C_sf"/>
</dbReference>
<dbReference type="Gene3D" id="3.40.50.12780">
    <property type="entry name" value="N-terminal domain of ligase-like"/>
    <property type="match status" value="1"/>
</dbReference>
<dbReference type="PANTHER" id="PTHR24096:SF149">
    <property type="entry name" value="AMP-BINDING DOMAIN-CONTAINING PROTEIN-RELATED"/>
    <property type="match status" value="1"/>
</dbReference>
<dbReference type="GO" id="GO:0005777">
    <property type="term" value="C:peroxisome"/>
    <property type="evidence" value="ECO:0007669"/>
    <property type="project" value="UniProtKB-SubCell"/>
</dbReference>
<dbReference type="InterPro" id="IPR042099">
    <property type="entry name" value="ANL_N_sf"/>
</dbReference>
<comment type="subcellular location">
    <subcellularLocation>
        <location evidence="1">Peroxisome</location>
    </subcellularLocation>
</comment>
<dbReference type="Proteomes" id="UP000887581">
    <property type="component" value="Unplaced"/>
</dbReference>
<evidence type="ECO:0000313" key="8">
    <source>
        <dbReference type="WBParaSite" id="sdigi.contig107.g4459.t1"/>
    </source>
</evidence>
<dbReference type="AlphaFoldDB" id="A0A915PGN0"/>
<evidence type="ECO:0000259" key="6">
    <source>
        <dbReference type="Pfam" id="PF13193"/>
    </source>
</evidence>
<evidence type="ECO:0000256" key="4">
    <source>
        <dbReference type="ARBA" id="ARBA00023140"/>
    </source>
</evidence>
<feature type="domain" description="AMP-binding enzyme C-terminal" evidence="6">
    <location>
        <begin position="399"/>
        <end position="477"/>
    </location>
</feature>
<reference evidence="8" key="1">
    <citation type="submission" date="2022-11" db="UniProtKB">
        <authorList>
            <consortium name="WormBaseParasite"/>
        </authorList>
    </citation>
    <scope>IDENTIFICATION</scope>
</reference>
<dbReference type="InterPro" id="IPR025110">
    <property type="entry name" value="AMP-bd_C"/>
</dbReference>
<accession>A0A915PGN0</accession>
<evidence type="ECO:0000313" key="7">
    <source>
        <dbReference type="Proteomes" id="UP000887581"/>
    </source>
</evidence>
<comment type="similarity">
    <text evidence="2">Belongs to the ATP-dependent AMP-binding enzyme family.</text>
</comment>
<keyword evidence="3" id="KW-0436">Ligase</keyword>
<dbReference type="WBParaSite" id="sdigi.contig107.g4459.t1">
    <property type="protein sequence ID" value="sdigi.contig107.g4459.t1"/>
    <property type="gene ID" value="sdigi.contig107.g4459"/>
</dbReference>
<evidence type="ECO:0000259" key="5">
    <source>
        <dbReference type="Pfam" id="PF00501"/>
    </source>
</evidence>
<dbReference type="Pfam" id="PF00501">
    <property type="entry name" value="AMP-binding"/>
    <property type="match status" value="1"/>
</dbReference>
<dbReference type="GO" id="GO:0016405">
    <property type="term" value="F:CoA-ligase activity"/>
    <property type="evidence" value="ECO:0007669"/>
    <property type="project" value="TreeGrafter"/>
</dbReference>
<sequence length="486" mass="54129">MVSVNDQLFHLQILDAAAQYGDSIAMTDIQTGENVTFSELRNKSYNFANALRLLGAKKGDIVILCLENCYQYAIIFLDELERILKLTNAKFVITSSKNYHVVLNFATQCELIIIGKHIIQFGNNFDHLIKISSENDLIGGNEKDITLNDILLTPFSSGTTGPAKCVQLTHRNFNVSTAILKNALFDKLSNSSRRVTIGALPFYHGSGFWALCYCLLEGHQTIIMGRFHLALMLSCIQKHKVDILNVVPAILELLCQDEIQTERWNLSSITTVLCGSAPLSRELSKRFLHKFPHVINLIQGYGMTEVVVLSHLTPFDTPVSDDHYLGSCGKLLPGFEALLLDEETNEVQKEPLKPGELLLRSETIMKGDVMYFDSDGFYFIVGRKKDLIKVNGMQVSPTELEDVLKCHRNISDAGVVGIPDKDHGQVPKAFVVLVDDEAIGFQPCDLIKYVNDRVAPHKHLRGGIEVVKKLPKTASGKLSRKDLSNA</sequence>
<proteinExistence type="inferred from homology"/>
<feature type="domain" description="AMP-dependent synthetase/ligase" evidence="5">
    <location>
        <begin position="16"/>
        <end position="367"/>
    </location>
</feature>
<evidence type="ECO:0000256" key="2">
    <source>
        <dbReference type="ARBA" id="ARBA00006432"/>
    </source>
</evidence>
<evidence type="ECO:0000256" key="1">
    <source>
        <dbReference type="ARBA" id="ARBA00004275"/>
    </source>
</evidence>
<evidence type="ECO:0000256" key="3">
    <source>
        <dbReference type="ARBA" id="ARBA00022598"/>
    </source>
</evidence>
<name>A0A915PGN0_9BILA</name>
<dbReference type="InterPro" id="IPR000873">
    <property type="entry name" value="AMP-dep_synth/lig_dom"/>
</dbReference>
<dbReference type="PANTHER" id="PTHR24096">
    <property type="entry name" value="LONG-CHAIN-FATTY-ACID--COA LIGASE"/>
    <property type="match status" value="1"/>
</dbReference>
<dbReference type="SUPFAM" id="SSF56801">
    <property type="entry name" value="Acetyl-CoA synthetase-like"/>
    <property type="match status" value="1"/>
</dbReference>
<organism evidence="7 8">
    <name type="scientific">Setaria digitata</name>
    <dbReference type="NCBI Taxonomy" id="48799"/>
    <lineage>
        <taxon>Eukaryota</taxon>
        <taxon>Metazoa</taxon>
        <taxon>Ecdysozoa</taxon>
        <taxon>Nematoda</taxon>
        <taxon>Chromadorea</taxon>
        <taxon>Rhabditida</taxon>
        <taxon>Spirurina</taxon>
        <taxon>Spiruromorpha</taxon>
        <taxon>Filarioidea</taxon>
        <taxon>Setariidae</taxon>
        <taxon>Setaria</taxon>
    </lineage>
</organism>
<protein>
    <submittedName>
        <fullName evidence="8">Uncharacterized protein</fullName>
    </submittedName>
</protein>
<keyword evidence="7" id="KW-1185">Reference proteome</keyword>
<dbReference type="Pfam" id="PF13193">
    <property type="entry name" value="AMP-binding_C"/>
    <property type="match status" value="1"/>
</dbReference>
<dbReference type="Gene3D" id="3.30.300.30">
    <property type="match status" value="1"/>
</dbReference>